<dbReference type="InterPro" id="IPR004704">
    <property type="entry name" value="PTS_IID_man"/>
</dbReference>
<keyword evidence="11" id="KW-1185">Reference proteome</keyword>
<evidence type="ECO:0000256" key="6">
    <source>
        <dbReference type="ARBA" id="ARBA00022692"/>
    </source>
</evidence>
<feature type="transmembrane region" description="Helical" evidence="9">
    <location>
        <begin position="196"/>
        <end position="220"/>
    </location>
</feature>
<keyword evidence="4" id="KW-0762">Sugar transport</keyword>
<evidence type="ECO:0000256" key="3">
    <source>
        <dbReference type="ARBA" id="ARBA00022475"/>
    </source>
</evidence>
<keyword evidence="8 9" id="KW-0472">Membrane</keyword>
<evidence type="ECO:0000256" key="2">
    <source>
        <dbReference type="ARBA" id="ARBA00022448"/>
    </source>
</evidence>
<evidence type="ECO:0000256" key="1">
    <source>
        <dbReference type="ARBA" id="ARBA00004651"/>
    </source>
</evidence>
<dbReference type="GO" id="GO:0009401">
    <property type="term" value="P:phosphoenolpyruvate-dependent sugar phosphotransferase system"/>
    <property type="evidence" value="ECO:0007669"/>
    <property type="project" value="UniProtKB-KW"/>
</dbReference>
<comment type="subcellular location">
    <subcellularLocation>
        <location evidence="1">Cell membrane</location>
        <topology evidence="1">Multi-pass membrane protein</topology>
    </subcellularLocation>
</comment>
<gene>
    <name evidence="10" type="ORF">H8S37_10355</name>
</gene>
<keyword evidence="2" id="KW-0813">Transport</keyword>
<evidence type="ECO:0000256" key="9">
    <source>
        <dbReference type="SAM" id="Phobius"/>
    </source>
</evidence>
<feature type="transmembrane region" description="Helical" evidence="9">
    <location>
        <begin position="265"/>
        <end position="283"/>
    </location>
</feature>
<evidence type="ECO:0000256" key="5">
    <source>
        <dbReference type="ARBA" id="ARBA00022683"/>
    </source>
</evidence>
<keyword evidence="5" id="KW-0598">Phosphotransferase system</keyword>
<feature type="transmembrane region" description="Helical" evidence="9">
    <location>
        <begin position="240"/>
        <end position="258"/>
    </location>
</feature>
<keyword evidence="3" id="KW-1003">Cell membrane</keyword>
<dbReference type="PANTHER" id="PTHR32502:SF5">
    <property type="entry name" value="N-ACETYLGALACTOSAMINE PERMEASE IID COMPONENT-RELATED"/>
    <property type="match status" value="1"/>
</dbReference>
<name>A0A923LIB2_9FIRM</name>
<keyword evidence="6 9" id="KW-0812">Transmembrane</keyword>
<keyword evidence="7 9" id="KW-1133">Transmembrane helix</keyword>
<comment type="caution">
    <text evidence="10">The sequence shown here is derived from an EMBL/GenBank/DDBJ whole genome shotgun (WGS) entry which is preliminary data.</text>
</comment>
<dbReference type="AlphaFoldDB" id="A0A923LIB2"/>
<dbReference type="GO" id="GO:0005886">
    <property type="term" value="C:plasma membrane"/>
    <property type="evidence" value="ECO:0007669"/>
    <property type="project" value="UniProtKB-SubCell"/>
</dbReference>
<evidence type="ECO:0000313" key="10">
    <source>
        <dbReference type="EMBL" id="MBC5689317.1"/>
    </source>
</evidence>
<dbReference type="InterPro" id="IPR050303">
    <property type="entry name" value="GatZ_KbaZ_carbometab"/>
</dbReference>
<dbReference type="PROSITE" id="PS51108">
    <property type="entry name" value="PTS_EIID"/>
    <property type="match status" value="1"/>
</dbReference>
<evidence type="ECO:0000256" key="7">
    <source>
        <dbReference type="ARBA" id="ARBA00022989"/>
    </source>
</evidence>
<reference evidence="10" key="1">
    <citation type="submission" date="2020-08" db="EMBL/GenBank/DDBJ databases">
        <title>Genome public.</title>
        <authorList>
            <person name="Liu C."/>
            <person name="Sun Q."/>
        </authorList>
    </citation>
    <scope>NUCLEOTIDE SEQUENCE</scope>
    <source>
        <strain evidence="10">NSJ-55</strain>
    </source>
</reference>
<sequence>MADNRENKISETDGAAKRIALEKKDITKTYLYWQLFHRISQCFERYYGLGTCITLIPILKKLYPKKDDLSKALTRHLQTFMTDPGFGSAIIGLVAAMEEQKANGEEISDEMITGIKSALMGPSAGFGDALNSATMSSIFRALFIPFAVAGSAAGLLAAVCIFLWFNAVSYFSIHFGYSKGKSQMLEMLHSGKMKALVMGASVLGCFMMGVMTTSYVKITLVPEWTLSTGSVLNLQSTIDGILPGILPMGLTLGCYAYLRKGGKIIYAIITTIIIAVLGAFVGLF</sequence>
<feature type="transmembrane region" description="Helical" evidence="9">
    <location>
        <begin position="142"/>
        <end position="175"/>
    </location>
</feature>
<dbReference type="Pfam" id="PF03613">
    <property type="entry name" value="EIID-AGA"/>
    <property type="match status" value="1"/>
</dbReference>
<organism evidence="10 11">
    <name type="scientific">Mediterraneibacter hominis</name>
    <dbReference type="NCBI Taxonomy" id="2763054"/>
    <lineage>
        <taxon>Bacteria</taxon>
        <taxon>Bacillati</taxon>
        <taxon>Bacillota</taxon>
        <taxon>Clostridia</taxon>
        <taxon>Lachnospirales</taxon>
        <taxon>Lachnospiraceae</taxon>
        <taxon>Mediterraneibacter</taxon>
    </lineage>
</organism>
<evidence type="ECO:0000313" key="11">
    <source>
        <dbReference type="Proteomes" id="UP000652477"/>
    </source>
</evidence>
<dbReference type="EMBL" id="JACOPF010000002">
    <property type="protein sequence ID" value="MBC5689317.1"/>
    <property type="molecule type" value="Genomic_DNA"/>
</dbReference>
<evidence type="ECO:0000256" key="4">
    <source>
        <dbReference type="ARBA" id="ARBA00022597"/>
    </source>
</evidence>
<accession>A0A923LIB2</accession>
<dbReference type="RefSeq" id="WP_186875990.1">
    <property type="nucleotide sequence ID" value="NZ_JACOPF010000002.1"/>
</dbReference>
<protein>
    <submittedName>
        <fullName evidence="10">PTS system mannose/fructose/sorbose family transporter subunit IID</fullName>
    </submittedName>
</protein>
<dbReference type="Proteomes" id="UP000652477">
    <property type="component" value="Unassembled WGS sequence"/>
</dbReference>
<evidence type="ECO:0000256" key="8">
    <source>
        <dbReference type="ARBA" id="ARBA00023136"/>
    </source>
</evidence>
<dbReference type="PANTHER" id="PTHR32502">
    <property type="entry name" value="N-ACETYLGALACTOSAMINE PERMEASE II COMPONENT-RELATED"/>
    <property type="match status" value="1"/>
</dbReference>
<proteinExistence type="predicted"/>